<comment type="caution">
    <text evidence="2">The sequence shown here is derived from an EMBL/GenBank/DDBJ whole genome shotgun (WGS) entry which is preliminary data.</text>
</comment>
<dbReference type="InterPro" id="IPR014848">
    <property type="entry name" value="Rgp1"/>
</dbReference>
<dbReference type="HOGENOM" id="CLU_005984_0_0_1"/>
<feature type="compositionally biased region" description="Low complexity" evidence="1">
    <location>
        <begin position="296"/>
        <end position="308"/>
    </location>
</feature>
<dbReference type="InParanoid" id="G4TBA0"/>
<evidence type="ECO:0000313" key="3">
    <source>
        <dbReference type="Proteomes" id="UP000007148"/>
    </source>
</evidence>
<dbReference type="STRING" id="1109443.G4TBA0"/>
<evidence type="ECO:0000313" key="2">
    <source>
        <dbReference type="EMBL" id="CCA68600.1"/>
    </source>
</evidence>
<feature type="compositionally biased region" description="Polar residues" evidence="1">
    <location>
        <begin position="341"/>
        <end position="356"/>
    </location>
</feature>
<organism evidence="2 3">
    <name type="scientific">Serendipita indica (strain DSM 11827)</name>
    <name type="common">Root endophyte fungus</name>
    <name type="synonym">Piriformospora indica</name>
    <dbReference type="NCBI Taxonomy" id="1109443"/>
    <lineage>
        <taxon>Eukaryota</taxon>
        <taxon>Fungi</taxon>
        <taxon>Dikarya</taxon>
        <taxon>Basidiomycota</taxon>
        <taxon>Agaricomycotina</taxon>
        <taxon>Agaricomycetes</taxon>
        <taxon>Sebacinales</taxon>
        <taxon>Serendipitaceae</taxon>
        <taxon>Serendipita</taxon>
    </lineage>
</organism>
<protein>
    <recommendedName>
        <fullName evidence="4">Rgp1-domain-containing protein</fullName>
    </recommendedName>
</protein>
<dbReference type="OMA" id="VLGHDLM"/>
<dbReference type="AlphaFoldDB" id="G4TBA0"/>
<keyword evidence="3" id="KW-1185">Reference proteome</keyword>
<proteinExistence type="predicted"/>
<accession>G4TBA0</accession>
<sequence length="725" mass="77351">MEVTITPSSSVYFAGEQLKVTITFTNLTAPSAVTKPHRRGHSISSAPLARPPTSPGVFTHKYAPSSPAIAPTTGPLNAPRRRGLVGHTAPLDSPSTTRSKQTMTFKSTSTTISKSEIAHLALENASAASAKNRKALSEKPFPANHPHARKVSVQWHSVEQGPPTAMPSPHPLSLDPISEINSPTSPSTPAMPSPAIAADSLSAYPTETARSIPKGLGIDFPSSTRIPDKSGPRSASAGTLPIQGAETLLWAYAQVIGNVEFDPSIINNTVITSIKSRLARGGPIGGGRMDLHDKSPSSNQPSPNSWSSLFGFSSPRTPASTQTSFLSGLLSSRPTPGRLGQTVTDDPNTLPTFTPPQSMLAVDLTLAPGESRTYVYSVQLPGALPPTYRGRAFRFSYSLIVGTCRGRVAGVDSQSRLLRLPLRVYNRVTVYVPTISYDLLWPIGPEAKSDFGATIEESSRPYEVARKAKSKPAASAAVKALSEFGRELLESNHTRRGSDGDDYEAKDTEVDEGCRFAVEVLTRQSRKGAFSVRRDPRSVLTSTMSAAYDVHRGGVPVASLVMPKTVFRLGETVHGVVAFNLGGNELKVVKVNYLLETSERTLQSLTGTKMALIRRVQGEQHEDMVLNLQQTFFALDIPSDASPGFGLRLGAEMDGGLEWRVRICFLVGDGSGQMDDVGVEGEWAGSFSAGDGAALGKLETVECEIPIVVLPAHTVFGSIPVSFSV</sequence>
<feature type="compositionally biased region" description="Polar residues" evidence="1">
    <location>
        <begin position="310"/>
        <end position="334"/>
    </location>
</feature>
<feature type="region of interest" description="Disordered" evidence="1">
    <location>
        <begin position="87"/>
        <end position="106"/>
    </location>
</feature>
<feature type="region of interest" description="Disordered" evidence="1">
    <location>
        <begin position="282"/>
        <end position="356"/>
    </location>
</feature>
<evidence type="ECO:0008006" key="4">
    <source>
        <dbReference type="Google" id="ProtNLM"/>
    </source>
</evidence>
<dbReference type="PANTHER" id="PTHR12507">
    <property type="entry name" value="REDUCED GROWTH PHENOTYPE 1 RGP1, YEAST -RELATED"/>
    <property type="match status" value="1"/>
</dbReference>
<dbReference type="Pfam" id="PF08737">
    <property type="entry name" value="Rgp1"/>
    <property type="match status" value="1"/>
</dbReference>
<feature type="region of interest" description="Disordered" evidence="1">
    <location>
        <begin position="32"/>
        <end position="54"/>
    </location>
</feature>
<evidence type="ECO:0000256" key="1">
    <source>
        <dbReference type="SAM" id="MobiDB-lite"/>
    </source>
</evidence>
<reference evidence="2 3" key="1">
    <citation type="journal article" date="2011" name="PLoS Pathog.">
        <title>Endophytic Life Strategies Decoded by Genome and Transcriptome Analyses of the Mutualistic Root Symbiont Piriformospora indica.</title>
        <authorList>
            <person name="Zuccaro A."/>
            <person name="Lahrmann U."/>
            <person name="Guldener U."/>
            <person name="Langen G."/>
            <person name="Pfiffi S."/>
            <person name="Biedenkopf D."/>
            <person name="Wong P."/>
            <person name="Samans B."/>
            <person name="Grimm C."/>
            <person name="Basiewicz M."/>
            <person name="Murat C."/>
            <person name="Martin F."/>
            <person name="Kogel K.H."/>
        </authorList>
    </citation>
    <scope>NUCLEOTIDE SEQUENCE [LARGE SCALE GENOMIC DNA]</scope>
    <source>
        <strain evidence="2 3">DSM 11827</strain>
    </source>
</reference>
<gene>
    <name evidence="2" type="ORF">PIIN_02465</name>
</gene>
<feature type="region of interest" description="Disordered" evidence="1">
    <location>
        <begin position="212"/>
        <end position="239"/>
    </location>
</feature>
<dbReference type="eggNOG" id="KOG4469">
    <property type="taxonomic scope" value="Eukaryota"/>
</dbReference>
<name>G4TBA0_SERID</name>
<dbReference type="OrthoDB" id="1918at2759"/>
<dbReference type="EMBL" id="CAFZ01000036">
    <property type="protein sequence ID" value="CCA68600.1"/>
    <property type="molecule type" value="Genomic_DNA"/>
</dbReference>
<dbReference type="Proteomes" id="UP000007148">
    <property type="component" value="Unassembled WGS sequence"/>
</dbReference>